<dbReference type="EC" id="2.3.2.8" evidence="2"/>
<feature type="domain" description="N-end rule aminoacyl transferase C-terminal" evidence="7">
    <location>
        <begin position="246"/>
        <end position="387"/>
    </location>
</feature>
<proteinExistence type="inferred from homology"/>
<dbReference type="Pfam" id="PF04376">
    <property type="entry name" value="ATE_N"/>
    <property type="match status" value="1"/>
</dbReference>
<gene>
    <name evidence="8" type="ORF">BMF94_1586</name>
</gene>
<evidence type="ECO:0000256" key="3">
    <source>
        <dbReference type="ARBA" id="ARBA00022679"/>
    </source>
</evidence>
<feature type="region of interest" description="Disordered" evidence="5">
    <location>
        <begin position="416"/>
        <end position="445"/>
    </location>
</feature>
<dbReference type="GO" id="GO:0005737">
    <property type="term" value="C:cytoplasm"/>
    <property type="evidence" value="ECO:0007669"/>
    <property type="project" value="TreeGrafter"/>
</dbReference>
<feature type="compositionally biased region" description="Polar residues" evidence="5">
    <location>
        <begin position="416"/>
        <end position="430"/>
    </location>
</feature>
<reference evidence="8 9" key="1">
    <citation type="journal article" date="2018" name="Front. Microbiol.">
        <title>Prospects for Fungal Bioremediation of Acidic Radioactive Waste Sites: Characterization and Genome Sequence of Rhodotorula taiwanensis MD1149.</title>
        <authorList>
            <person name="Tkavc R."/>
            <person name="Matrosova V.Y."/>
            <person name="Grichenko O.E."/>
            <person name="Gostincar C."/>
            <person name="Volpe R.P."/>
            <person name="Klimenkova P."/>
            <person name="Gaidamakova E.K."/>
            <person name="Zhou C.E."/>
            <person name="Stewart B.J."/>
            <person name="Lyman M.G."/>
            <person name="Malfatti S.A."/>
            <person name="Rubinfeld B."/>
            <person name="Courtot M."/>
            <person name="Singh J."/>
            <person name="Dalgard C.L."/>
            <person name="Hamilton T."/>
            <person name="Frey K.G."/>
            <person name="Gunde-Cimerman N."/>
            <person name="Dugan L."/>
            <person name="Daly M.J."/>
        </authorList>
    </citation>
    <scope>NUCLEOTIDE SEQUENCE [LARGE SCALE GENOMIC DNA]</scope>
    <source>
        <strain evidence="8 9">MD1149</strain>
    </source>
</reference>
<accession>A0A2S5BF12</accession>
<feature type="domain" description="N-end aminoacyl transferase N-terminal" evidence="6">
    <location>
        <begin position="33"/>
        <end position="111"/>
    </location>
</feature>
<dbReference type="InterPro" id="IPR007472">
    <property type="entry name" value="N-end_Aminoacyl_Trfase_C"/>
</dbReference>
<protein>
    <recommendedName>
        <fullName evidence="2">arginyltransferase</fullName>
        <ecNumber evidence="2">2.3.2.8</ecNumber>
    </recommendedName>
</protein>
<evidence type="ECO:0000259" key="6">
    <source>
        <dbReference type="Pfam" id="PF04376"/>
    </source>
</evidence>
<dbReference type="PANTHER" id="PTHR21367">
    <property type="entry name" value="ARGININE-TRNA-PROTEIN TRANSFERASE 1"/>
    <property type="match status" value="1"/>
</dbReference>
<dbReference type="PANTHER" id="PTHR21367:SF1">
    <property type="entry name" value="ARGINYL-TRNA--PROTEIN TRANSFERASE 1"/>
    <property type="match status" value="1"/>
</dbReference>
<dbReference type="InterPro" id="IPR030700">
    <property type="entry name" value="N-end_Aminoacyl_Trfase"/>
</dbReference>
<dbReference type="EMBL" id="PJQD01000017">
    <property type="protein sequence ID" value="POY75357.1"/>
    <property type="molecule type" value="Genomic_DNA"/>
</dbReference>
<dbReference type="AlphaFoldDB" id="A0A2S5BF12"/>
<feature type="region of interest" description="Disordered" evidence="5">
    <location>
        <begin position="127"/>
        <end position="160"/>
    </location>
</feature>
<keyword evidence="3 8" id="KW-0808">Transferase</keyword>
<evidence type="ECO:0000256" key="2">
    <source>
        <dbReference type="ARBA" id="ARBA00012025"/>
    </source>
</evidence>
<dbReference type="Proteomes" id="UP000237144">
    <property type="component" value="Unassembled WGS sequence"/>
</dbReference>
<dbReference type="GO" id="GO:0004057">
    <property type="term" value="F:arginyl-tRNA--protein transferase activity"/>
    <property type="evidence" value="ECO:0007669"/>
    <property type="project" value="UniProtKB-EC"/>
</dbReference>
<evidence type="ECO:0000256" key="1">
    <source>
        <dbReference type="ARBA" id="ARBA00009991"/>
    </source>
</evidence>
<sequence>MAAQTGGSPSGRTHPTGFATPVSILQPLTYSASSCGYCSTVPGARSVAKSSKSYGAWAHALSCEMYKDLLDRGWRRSGAYMYKPDMARTCCSQYTISLDVDQFRPSRGQRQVLTRFAAFVRLGERRGQPGWGPRESSSTMDVEAGGSMTAESSATGSAHPGLPTFEHEHQLEDEAKVARHDNGKGKAKAVEMDWRELVHAADWIDADGAAFARRFEASSALRRGFRAGEAYRANSCTLEPASYTEEKYDLYKKYQTQIHHEPEDTVTAKGFKRFLVDTPLELEPTCSTSYQYGSHHALYRLDGKLIAFAVLDILPRAVSSVYFVWDPDYAALSLGKVSALREAAMVRELEAQGAWEGGGGRYMMGYYIHTCPKMRYKADYQPSYLLDPPTNTFYPWSECKPRLDATASGMTSFSAPPSIYQQQQPPTKSLSMPGAADPDASVGMDEDEDLTFEDDEDLELETDFPNPPPPGCLDPNALPIDVLSEAFVIQRRTLMPLLLSDAWRDGEMNREARELLATVGEAGKGRLAIFFGR</sequence>
<name>A0A2S5BF12_9BASI</name>
<evidence type="ECO:0000313" key="9">
    <source>
        <dbReference type="Proteomes" id="UP000237144"/>
    </source>
</evidence>
<evidence type="ECO:0000313" key="8">
    <source>
        <dbReference type="EMBL" id="POY75357.1"/>
    </source>
</evidence>
<dbReference type="Pfam" id="PF04377">
    <property type="entry name" value="ATE_C"/>
    <property type="match status" value="1"/>
</dbReference>
<evidence type="ECO:0000259" key="7">
    <source>
        <dbReference type="Pfam" id="PF04377"/>
    </source>
</evidence>
<comment type="similarity">
    <text evidence="1">Belongs to the R-transferase family.</text>
</comment>
<keyword evidence="4 8" id="KW-0012">Acyltransferase</keyword>
<evidence type="ECO:0000256" key="4">
    <source>
        <dbReference type="ARBA" id="ARBA00023315"/>
    </source>
</evidence>
<keyword evidence="9" id="KW-1185">Reference proteome</keyword>
<dbReference type="SUPFAM" id="SSF55729">
    <property type="entry name" value="Acyl-CoA N-acyltransferases (Nat)"/>
    <property type="match status" value="1"/>
</dbReference>
<evidence type="ECO:0000256" key="5">
    <source>
        <dbReference type="SAM" id="MobiDB-lite"/>
    </source>
</evidence>
<comment type="caution">
    <text evidence="8">The sequence shown here is derived from an EMBL/GenBank/DDBJ whole genome shotgun (WGS) entry which is preliminary data.</text>
</comment>
<dbReference type="OrthoDB" id="74183at2759"/>
<dbReference type="InterPro" id="IPR007471">
    <property type="entry name" value="N-end_Aminoacyl_Trfase_N"/>
</dbReference>
<organism evidence="8 9">
    <name type="scientific">Rhodotorula taiwanensis</name>
    <dbReference type="NCBI Taxonomy" id="741276"/>
    <lineage>
        <taxon>Eukaryota</taxon>
        <taxon>Fungi</taxon>
        <taxon>Dikarya</taxon>
        <taxon>Basidiomycota</taxon>
        <taxon>Pucciniomycotina</taxon>
        <taxon>Microbotryomycetes</taxon>
        <taxon>Sporidiobolales</taxon>
        <taxon>Sporidiobolaceae</taxon>
        <taxon>Rhodotorula</taxon>
    </lineage>
</organism>
<dbReference type="STRING" id="741276.A0A2S5BF12"/>
<dbReference type="InterPro" id="IPR016181">
    <property type="entry name" value="Acyl_CoA_acyltransferase"/>
</dbReference>